<evidence type="ECO:0000256" key="3">
    <source>
        <dbReference type="ARBA" id="ARBA00022691"/>
    </source>
</evidence>
<dbReference type="PROSITE" id="PS50280">
    <property type="entry name" value="SET"/>
    <property type="match status" value="1"/>
</dbReference>
<dbReference type="Pfam" id="PF09273">
    <property type="entry name" value="Rubis-subs-bind"/>
    <property type="match status" value="1"/>
</dbReference>
<dbReference type="Proteomes" id="UP000593562">
    <property type="component" value="Unassembled WGS sequence"/>
</dbReference>
<dbReference type="FunCoup" id="A0A7J7D8H5">
    <property type="interactions" value="320"/>
</dbReference>
<reference evidence="5 6" key="1">
    <citation type="journal article" date="2020" name="Nat. Commun.">
        <title>Genome of Tripterygium wilfordii and identification of cytochrome P450 involved in triptolide biosynthesis.</title>
        <authorList>
            <person name="Tu L."/>
            <person name="Su P."/>
            <person name="Zhang Z."/>
            <person name="Gao L."/>
            <person name="Wang J."/>
            <person name="Hu T."/>
            <person name="Zhou J."/>
            <person name="Zhang Y."/>
            <person name="Zhao Y."/>
            <person name="Liu Y."/>
            <person name="Song Y."/>
            <person name="Tong Y."/>
            <person name="Lu Y."/>
            <person name="Yang J."/>
            <person name="Xu C."/>
            <person name="Jia M."/>
            <person name="Peters R.J."/>
            <person name="Huang L."/>
            <person name="Gao W."/>
        </authorList>
    </citation>
    <scope>NUCLEOTIDE SEQUENCE [LARGE SCALE GENOMIC DNA]</scope>
    <source>
        <strain evidence="6">cv. XIE 37</strain>
        <tissue evidence="5">Leaf</tissue>
    </source>
</reference>
<dbReference type="GO" id="GO:0016279">
    <property type="term" value="F:protein-lysine N-methyltransferase activity"/>
    <property type="evidence" value="ECO:0007669"/>
    <property type="project" value="InterPro"/>
</dbReference>
<dbReference type="Gene3D" id="3.90.1420.10">
    <property type="entry name" value="Rubisco LSMT, substrate-binding domain"/>
    <property type="match status" value="1"/>
</dbReference>
<dbReference type="OrthoDB" id="441812at2759"/>
<dbReference type="InterPro" id="IPR036464">
    <property type="entry name" value="Rubisco_LSMT_subst-bd_sf"/>
</dbReference>
<name>A0A7J7D8H5_TRIWF</name>
<dbReference type="Pfam" id="PF00856">
    <property type="entry name" value="SET"/>
    <property type="match status" value="1"/>
</dbReference>
<dbReference type="GO" id="GO:0032259">
    <property type="term" value="P:methylation"/>
    <property type="evidence" value="ECO:0007669"/>
    <property type="project" value="UniProtKB-KW"/>
</dbReference>
<evidence type="ECO:0000313" key="6">
    <source>
        <dbReference type="Proteomes" id="UP000593562"/>
    </source>
</evidence>
<dbReference type="CDD" id="cd19179">
    <property type="entry name" value="SET_RBCMT"/>
    <property type="match status" value="1"/>
</dbReference>
<dbReference type="InterPro" id="IPR044431">
    <property type="entry name" value="SET_RBCMT"/>
</dbReference>
<gene>
    <name evidence="5" type="ORF">HS088_TW09G00683</name>
</gene>
<evidence type="ECO:0000256" key="1">
    <source>
        <dbReference type="ARBA" id="ARBA00022603"/>
    </source>
</evidence>
<dbReference type="SUPFAM" id="SSF81822">
    <property type="entry name" value="RuBisCo LSMT C-terminal, substrate-binding domain"/>
    <property type="match status" value="1"/>
</dbReference>
<dbReference type="InParanoid" id="A0A7J7D8H5"/>
<dbReference type="InterPro" id="IPR046341">
    <property type="entry name" value="SET_dom_sf"/>
</dbReference>
<keyword evidence="6" id="KW-1185">Reference proteome</keyword>
<dbReference type="Gene3D" id="3.90.1410.10">
    <property type="entry name" value="set domain protein methyltransferase, domain 1"/>
    <property type="match status" value="1"/>
</dbReference>
<dbReference type="PANTHER" id="PTHR13271">
    <property type="entry name" value="UNCHARACTERIZED PUTATIVE METHYLTRANSFERASE"/>
    <property type="match status" value="1"/>
</dbReference>
<dbReference type="PANTHER" id="PTHR13271:SF134">
    <property type="entry name" value="OS01G0976450 PROTEIN"/>
    <property type="match status" value="1"/>
</dbReference>
<evidence type="ECO:0000313" key="5">
    <source>
        <dbReference type="EMBL" id="KAF5742632.1"/>
    </source>
</evidence>
<dbReference type="InterPro" id="IPR001214">
    <property type="entry name" value="SET_dom"/>
</dbReference>
<keyword evidence="3" id="KW-0949">S-adenosyl-L-methionine</keyword>
<dbReference type="AlphaFoldDB" id="A0A7J7D8H5"/>
<dbReference type="InterPro" id="IPR050600">
    <property type="entry name" value="SETD3_SETD6_MTase"/>
</dbReference>
<comment type="caution">
    <text evidence="5">The sequence shown here is derived from an EMBL/GenBank/DDBJ whole genome shotgun (WGS) entry which is preliminary data.</text>
</comment>
<accession>A0A7J7D8H5</accession>
<dbReference type="FunFam" id="3.90.1410.10:FF:000005">
    <property type="entry name" value="Ribulose-1,5 bisphosphate carboxylase/oxygenase large subunit N-methyltransferase, chloroplastic"/>
    <property type="match status" value="1"/>
</dbReference>
<proteinExistence type="predicted"/>
<organism evidence="5 6">
    <name type="scientific">Tripterygium wilfordii</name>
    <name type="common">Thunder God vine</name>
    <dbReference type="NCBI Taxonomy" id="458696"/>
    <lineage>
        <taxon>Eukaryota</taxon>
        <taxon>Viridiplantae</taxon>
        <taxon>Streptophyta</taxon>
        <taxon>Embryophyta</taxon>
        <taxon>Tracheophyta</taxon>
        <taxon>Spermatophyta</taxon>
        <taxon>Magnoliopsida</taxon>
        <taxon>eudicotyledons</taxon>
        <taxon>Gunneridae</taxon>
        <taxon>Pentapetalae</taxon>
        <taxon>rosids</taxon>
        <taxon>fabids</taxon>
        <taxon>Celastrales</taxon>
        <taxon>Celastraceae</taxon>
        <taxon>Tripterygium</taxon>
    </lineage>
</organism>
<protein>
    <submittedName>
        <fullName evidence="5">Ribulose-1 5 bisphosphate carboxylase/oxygenase</fullName>
    </submittedName>
</protein>
<dbReference type="InterPro" id="IPR015353">
    <property type="entry name" value="Rubisco_LSMT_subst-bd"/>
</dbReference>
<sequence length="487" mass="54603">MLLAPRIPIPRWSQLPISTLSRRLHAKLKFSSSSQTKLPVVCENALQPLEDDCNEFLPWLERKAGVEISSSLSIGKSAYGRSLIASRSIQTGECILKVPFNVQISPENLPPEVRNLLGNEVGNLAKLAVLILHEQKMGQDSEWSPYICCLPQPGELHSTIFWSENELNMIRQSSVYQETISQKCQIKKKFLESKLALERFPDIFASINFERFMHAYAIVGSRAWGSIKGLSLIPFADFLNHDGLSESVVLSDEHKQLSEVIADRDYAPGEEVLIRYGKFPNSTLLLDFGFTLPHNIHDQVQIQISLPPDDPLREMKLDLMQKHCMPAGKPVNGFNSLEDSFTIKEVKSALGKGKGLPQSLRAFSRVLCCSSTQELHALAKEAAQCDGRLARRPFETRGREILAHQLLLSQITHFIEEHESSIELLGPADSSSRGGNFVRRSQMARDLLTGELRVLKSAYRWLKNYIGILITADCPNNDVSNYGIIPM</sequence>
<evidence type="ECO:0000256" key="2">
    <source>
        <dbReference type="ARBA" id="ARBA00022679"/>
    </source>
</evidence>
<feature type="domain" description="SET" evidence="4">
    <location>
        <begin position="64"/>
        <end position="277"/>
    </location>
</feature>
<dbReference type="EMBL" id="JAAARO010000009">
    <property type="protein sequence ID" value="KAF5742632.1"/>
    <property type="molecule type" value="Genomic_DNA"/>
</dbReference>
<keyword evidence="2" id="KW-0808">Transferase</keyword>
<dbReference type="SUPFAM" id="SSF82199">
    <property type="entry name" value="SET domain"/>
    <property type="match status" value="1"/>
</dbReference>
<keyword evidence="1" id="KW-0489">Methyltransferase</keyword>
<evidence type="ECO:0000259" key="4">
    <source>
        <dbReference type="PROSITE" id="PS50280"/>
    </source>
</evidence>